<dbReference type="InterPro" id="IPR006311">
    <property type="entry name" value="TAT_signal"/>
</dbReference>
<evidence type="ECO:0000256" key="2">
    <source>
        <dbReference type="SAM" id="SignalP"/>
    </source>
</evidence>
<dbReference type="PANTHER" id="PTHR42928">
    <property type="entry name" value="TRICARBOXYLATE-BINDING PROTEIN"/>
    <property type="match status" value="1"/>
</dbReference>
<comment type="caution">
    <text evidence="3">The sequence shown here is derived from an EMBL/GenBank/DDBJ whole genome shotgun (WGS) entry which is preliminary data.</text>
</comment>
<keyword evidence="2" id="KW-0732">Signal</keyword>
<dbReference type="PIRSF" id="PIRSF017082">
    <property type="entry name" value="YflP"/>
    <property type="match status" value="1"/>
</dbReference>
<organism evidence="3 4">
    <name type="scientific">Variovorax boronicumulans</name>
    <dbReference type="NCBI Taxonomy" id="436515"/>
    <lineage>
        <taxon>Bacteria</taxon>
        <taxon>Pseudomonadati</taxon>
        <taxon>Pseudomonadota</taxon>
        <taxon>Betaproteobacteria</taxon>
        <taxon>Burkholderiales</taxon>
        <taxon>Comamonadaceae</taxon>
        <taxon>Variovorax</taxon>
    </lineage>
</organism>
<dbReference type="AlphaFoldDB" id="A0AAW8E4J5"/>
<dbReference type="Proteomes" id="UP001244295">
    <property type="component" value="Unassembled WGS sequence"/>
</dbReference>
<dbReference type="Gene3D" id="3.40.190.10">
    <property type="entry name" value="Periplasmic binding protein-like II"/>
    <property type="match status" value="1"/>
</dbReference>
<dbReference type="Gene3D" id="3.40.190.150">
    <property type="entry name" value="Bordetella uptake gene, domain 1"/>
    <property type="match status" value="1"/>
</dbReference>
<dbReference type="InterPro" id="IPR005064">
    <property type="entry name" value="BUG"/>
</dbReference>
<evidence type="ECO:0000313" key="3">
    <source>
        <dbReference type="EMBL" id="MDP9926499.1"/>
    </source>
</evidence>
<dbReference type="PROSITE" id="PS51318">
    <property type="entry name" value="TAT"/>
    <property type="match status" value="1"/>
</dbReference>
<dbReference type="Pfam" id="PF03401">
    <property type="entry name" value="TctC"/>
    <property type="match status" value="1"/>
</dbReference>
<name>A0AAW8E4J5_9BURK</name>
<accession>A0AAW8E4J5</accession>
<keyword evidence="3" id="KW-0675">Receptor</keyword>
<dbReference type="EMBL" id="JAUSRR010000011">
    <property type="protein sequence ID" value="MDP9926499.1"/>
    <property type="molecule type" value="Genomic_DNA"/>
</dbReference>
<dbReference type="PANTHER" id="PTHR42928:SF5">
    <property type="entry name" value="BLR1237 PROTEIN"/>
    <property type="match status" value="1"/>
</dbReference>
<dbReference type="SUPFAM" id="SSF53850">
    <property type="entry name" value="Periplasmic binding protein-like II"/>
    <property type="match status" value="1"/>
</dbReference>
<comment type="similarity">
    <text evidence="1">Belongs to the UPF0065 (bug) family.</text>
</comment>
<feature type="chain" id="PRO_5043645067" evidence="2">
    <location>
        <begin position="39"/>
        <end position="336"/>
    </location>
</feature>
<feature type="signal peptide" evidence="2">
    <location>
        <begin position="1"/>
        <end position="38"/>
    </location>
</feature>
<dbReference type="CDD" id="cd13578">
    <property type="entry name" value="PBP2_Bug27"/>
    <property type="match status" value="1"/>
</dbReference>
<dbReference type="InterPro" id="IPR042100">
    <property type="entry name" value="Bug_dom1"/>
</dbReference>
<reference evidence="3" key="1">
    <citation type="submission" date="2023-07" db="EMBL/GenBank/DDBJ databases">
        <title>Sorghum-associated microbial communities from plants grown in Nebraska, USA.</title>
        <authorList>
            <person name="Schachtman D."/>
        </authorList>
    </citation>
    <scope>NUCLEOTIDE SEQUENCE</scope>
    <source>
        <strain evidence="3">DS2795</strain>
    </source>
</reference>
<protein>
    <submittedName>
        <fullName evidence="3">Tripartite-type tricarboxylate transporter receptor subunit TctC</fullName>
    </submittedName>
</protein>
<proteinExistence type="inferred from homology"/>
<sequence>MPSEGFPTMPHATLSRRRFSLATAAAAASLAAPSFAQSAWPNKPIRIVVPYTPGGFTDQMARLVQAGLQTRLGQPVVIDNKPGANSLIGVDAVAKAAPDGSTFGVVIAAYTANTTLYPKLPYDPRKDLVGVSLMGVSPLLAAVNNDAPFKTARELIDYARKHPGKVSFGSSGNGSAAHLTSELWKSLTQTYMIHIPYRGAVPALTDLMGGQIQLFFDAPTGLINQGKAGKVRLIGVAGDKRLPAVPDVPTFIEQGFAGFTGSTWAGMLAPAGTPREIVKRMSEEVARIIKSDETRAKLDAMGTFPAGSTPEEFDAFIASETTKWGKVIRTAGVKLD</sequence>
<gene>
    <name evidence="3" type="ORF">J2W25_005548</name>
</gene>
<evidence type="ECO:0000256" key="1">
    <source>
        <dbReference type="ARBA" id="ARBA00006987"/>
    </source>
</evidence>
<evidence type="ECO:0000313" key="4">
    <source>
        <dbReference type="Proteomes" id="UP001244295"/>
    </source>
</evidence>